<dbReference type="SUPFAM" id="SSF48097">
    <property type="entry name" value="Regulator of G-protein signaling, RGS"/>
    <property type="match status" value="1"/>
</dbReference>
<dbReference type="VEuPathDB" id="VectorBase:BGLB038290"/>
<dbReference type="GO" id="GO:0005770">
    <property type="term" value="C:late endosome"/>
    <property type="evidence" value="ECO:0007669"/>
    <property type="project" value="TreeGrafter"/>
</dbReference>
<dbReference type="PANTHER" id="PTHR22775:SF44">
    <property type="entry name" value="SORTING NEXIN-14"/>
    <property type="match status" value="1"/>
</dbReference>
<dbReference type="InterPro" id="IPR036305">
    <property type="entry name" value="RGS_sf"/>
</dbReference>
<keyword evidence="1" id="KW-0472">Membrane</keyword>
<gene>
    <name evidence="4" type="primary">106072420</name>
</gene>
<evidence type="ECO:0000313" key="4">
    <source>
        <dbReference type="EnsemblMetazoa" id="BGLB038290-PA"/>
    </source>
</evidence>
<dbReference type="AlphaFoldDB" id="A0A2C9M448"/>
<evidence type="ECO:0000313" key="5">
    <source>
        <dbReference type="Proteomes" id="UP000076420"/>
    </source>
</evidence>
<dbReference type="InterPro" id="IPR016137">
    <property type="entry name" value="RGS"/>
</dbReference>
<evidence type="ECO:0000259" key="3">
    <source>
        <dbReference type="PROSITE" id="PS51207"/>
    </source>
</evidence>
<dbReference type="Gene3D" id="1.10.167.10">
    <property type="entry name" value="Regulator of G-protein Signalling 4, domain 2"/>
    <property type="match status" value="1"/>
</dbReference>
<evidence type="ECO:0000259" key="2">
    <source>
        <dbReference type="PROSITE" id="PS50132"/>
    </source>
</evidence>
<dbReference type="GO" id="GO:0035091">
    <property type="term" value="F:phosphatidylinositol binding"/>
    <property type="evidence" value="ECO:0007669"/>
    <property type="project" value="InterPro"/>
</dbReference>
<dbReference type="Pfam" id="PF02194">
    <property type="entry name" value="PXA"/>
    <property type="match status" value="1"/>
</dbReference>
<dbReference type="PROSITE" id="PS51207">
    <property type="entry name" value="PXA"/>
    <property type="match status" value="1"/>
</dbReference>
<dbReference type="InterPro" id="IPR003114">
    <property type="entry name" value="Phox_assoc"/>
</dbReference>
<dbReference type="STRING" id="6526.A0A2C9M448"/>
<dbReference type="PROSITE" id="PS50132">
    <property type="entry name" value="RGS"/>
    <property type="match status" value="1"/>
</dbReference>
<dbReference type="Proteomes" id="UP000076420">
    <property type="component" value="Unassembled WGS sequence"/>
</dbReference>
<accession>A0A2C9M448</accession>
<dbReference type="Gene3D" id="3.30.1520.10">
    <property type="entry name" value="Phox-like domain"/>
    <property type="match status" value="1"/>
</dbReference>
<reference evidence="4" key="1">
    <citation type="submission" date="2020-05" db="UniProtKB">
        <authorList>
            <consortium name="EnsemblMetazoa"/>
        </authorList>
    </citation>
    <scope>IDENTIFICATION</scope>
    <source>
        <strain evidence="4">BB02</strain>
    </source>
</reference>
<dbReference type="InterPro" id="IPR044926">
    <property type="entry name" value="RGS_subdomain_2"/>
</dbReference>
<dbReference type="OrthoDB" id="5957963at2759"/>
<dbReference type="SMART" id="SM00315">
    <property type="entry name" value="RGS"/>
    <property type="match status" value="1"/>
</dbReference>
<evidence type="ECO:0008006" key="6">
    <source>
        <dbReference type="Google" id="ProtNLM"/>
    </source>
</evidence>
<dbReference type="GO" id="GO:0097352">
    <property type="term" value="P:autophagosome maturation"/>
    <property type="evidence" value="ECO:0007669"/>
    <property type="project" value="TreeGrafter"/>
</dbReference>
<dbReference type="SMART" id="SM00313">
    <property type="entry name" value="PXA"/>
    <property type="match status" value="1"/>
</dbReference>
<sequence>IFSLFHIFLILWVFIIGVIFAYSLLSPISVLPNLLPIYSTKSKHKNLGDDELTLMKTVCTVCGLRRCPRHRPELNILAFQPWTNLDIHKSVDDALHEFFNIVLKEFVYTWYRELSEDEEFVDELRTNFRFLASVMFRRMKKLDVPELVTKRLLRASVQHIDLCVQAYKEADYKGDIQQIVLDFMGSNVHCAMWSRKAELEYLRRLVESLFPYILRPQALNSRSTCALVRELLAGAVLLPTLDAIANPDLINNLLLVFFDKTPPPQATEPPSPMVPFLGQFSQARARNQSCLRLELKDVINPECPELLYPFMQFLKSEAAVNVLQFCLACSDFNRRILNPDASQSEFSDLHSTVKDLYNVYCAPNALDRIKFDDDIIETLREVVEGPPDQVIKLRTSAPLFKAYEHAYNLLENNFLPMFHQSDDYYSMICGDRPNALLTKQMSSFFGGKLNSLRFYLSLVKSFMQTKKKDFTLAQFGNKLKDVFKSADERLSNNIEPALDGMSLNSVSQPSVCVEEELEDASLDCDHSMHDLSSWRVTIPRIGARPDPENPRKQYFVFIIDIRRLDVEEGEERKQQWTVARLVDHVKYCARPKSSEFRQSLIMLAKCITTLWYQVLKTVQTNGAMFQKLLTKPHLRNSELLYQFLTSEHEFSTSFLPGIKLGKFVKTKLVKEKGQHLDEFLVTFATSTEASKPKSR</sequence>
<feature type="domain" description="PXA" evidence="3">
    <location>
        <begin position="88"/>
        <end position="262"/>
    </location>
</feature>
<feature type="transmembrane region" description="Helical" evidence="1">
    <location>
        <begin position="7"/>
        <end position="25"/>
    </location>
</feature>
<keyword evidence="1" id="KW-1133">Transmembrane helix</keyword>
<dbReference type="InterPro" id="IPR036871">
    <property type="entry name" value="PX_dom_sf"/>
</dbReference>
<dbReference type="KEGG" id="bgt:106072420"/>
<dbReference type="PANTHER" id="PTHR22775">
    <property type="entry name" value="SORTING NEXIN"/>
    <property type="match status" value="1"/>
</dbReference>
<dbReference type="VEuPathDB" id="VectorBase:BGLAX_038519"/>
<proteinExistence type="predicted"/>
<dbReference type="Pfam" id="PF00615">
    <property type="entry name" value="RGS"/>
    <property type="match status" value="1"/>
</dbReference>
<protein>
    <recommendedName>
        <fullName evidence="6">PXA domain-containing protein</fullName>
    </recommendedName>
</protein>
<organism evidence="4 5">
    <name type="scientific">Biomphalaria glabrata</name>
    <name type="common">Bloodfluke planorb</name>
    <name type="synonym">Freshwater snail</name>
    <dbReference type="NCBI Taxonomy" id="6526"/>
    <lineage>
        <taxon>Eukaryota</taxon>
        <taxon>Metazoa</taxon>
        <taxon>Spiralia</taxon>
        <taxon>Lophotrochozoa</taxon>
        <taxon>Mollusca</taxon>
        <taxon>Gastropoda</taxon>
        <taxon>Heterobranchia</taxon>
        <taxon>Euthyneura</taxon>
        <taxon>Panpulmonata</taxon>
        <taxon>Hygrophila</taxon>
        <taxon>Lymnaeoidea</taxon>
        <taxon>Planorbidae</taxon>
        <taxon>Biomphalaria</taxon>
    </lineage>
</organism>
<evidence type="ECO:0000256" key="1">
    <source>
        <dbReference type="SAM" id="Phobius"/>
    </source>
</evidence>
<dbReference type="EnsemblMetazoa" id="BGLB038290-RA">
    <property type="protein sequence ID" value="BGLB038290-PA"/>
    <property type="gene ID" value="BGLB038290"/>
</dbReference>
<feature type="domain" description="RGS" evidence="2">
    <location>
        <begin position="310"/>
        <end position="428"/>
    </location>
</feature>
<name>A0A2C9M448_BIOGL</name>
<keyword evidence="1" id="KW-0812">Transmembrane</keyword>